<dbReference type="Pfam" id="PF02880">
    <property type="entry name" value="PGM_PMM_III"/>
    <property type="match status" value="1"/>
</dbReference>
<evidence type="ECO:0000256" key="1">
    <source>
        <dbReference type="ARBA" id="ARBA00001946"/>
    </source>
</evidence>
<evidence type="ECO:0000256" key="2">
    <source>
        <dbReference type="ARBA" id="ARBA00010231"/>
    </source>
</evidence>
<dbReference type="SUPFAM" id="SSF55957">
    <property type="entry name" value="Phosphoglucomutase, C-terminal domain"/>
    <property type="match status" value="1"/>
</dbReference>
<dbReference type="SUPFAM" id="SSF53738">
    <property type="entry name" value="Phosphoglucomutase, first 3 domains"/>
    <property type="match status" value="3"/>
</dbReference>
<comment type="similarity">
    <text evidence="2 7">Belongs to the phosphohexose mutase family.</text>
</comment>
<dbReference type="AlphaFoldDB" id="A0A1V5SF46"/>
<evidence type="ECO:0000313" key="11">
    <source>
        <dbReference type="EMBL" id="OQA52863.1"/>
    </source>
</evidence>
<accession>A0A1V5SF46</accession>
<dbReference type="PROSITE" id="PS00710">
    <property type="entry name" value="PGM_PMM"/>
    <property type="match status" value="1"/>
</dbReference>
<dbReference type="InterPro" id="IPR005846">
    <property type="entry name" value="A-D-PHexomutase_a/b/a-III"/>
</dbReference>
<protein>
    <submittedName>
        <fullName evidence="11">Phosphomannomutase/phosphoglucomutase</fullName>
        <ecNumber evidence="11">5.4.2.2</ecNumber>
    </submittedName>
</protein>
<gene>
    <name evidence="11" type="primary">algC</name>
    <name evidence="11" type="ORF">BWY43_00312</name>
</gene>
<dbReference type="Pfam" id="PF02879">
    <property type="entry name" value="PGM_PMM_II"/>
    <property type="match status" value="1"/>
</dbReference>
<dbReference type="InterPro" id="IPR036900">
    <property type="entry name" value="A-D-PHexomutase_C_sf"/>
</dbReference>
<dbReference type="EC" id="5.4.2.2" evidence="11"/>
<dbReference type="Pfam" id="PF02878">
    <property type="entry name" value="PGM_PMM_I"/>
    <property type="match status" value="1"/>
</dbReference>
<dbReference type="Gene3D" id="3.40.120.10">
    <property type="entry name" value="Alpha-D-Glucose-1,6-Bisphosphate, subunit A, domain 3"/>
    <property type="match status" value="3"/>
</dbReference>
<dbReference type="InterPro" id="IPR005845">
    <property type="entry name" value="A-D-PHexomutase_a/b/a-II"/>
</dbReference>
<name>A0A1V5SF46_9BACT</name>
<dbReference type="InterPro" id="IPR005841">
    <property type="entry name" value="Alpha-D-phosphohexomutase_SF"/>
</dbReference>
<dbReference type="EMBL" id="MWBO01000019">
    <property type="protein sequence ID" value="OQA52863.1"/>
    <property type="molecule type" value="Genomic_DNA"/>
</dbReference>
<dbReference type="Gene3D" id="3.30.310.50">
    <property type="entry name" value="Alpha-D-phosphohexomutase, C-terminal domain"/>
    <property type="match status" value="1"/>
</dbReference>
<feature type="domain" description="Alpha-D-phosphohexomutase alpha/beta/alpha" evidence="8">
    <location>
        <begin position="4"/>
        <end position="119"/>
    </location>
</feature>
<dbReference type="PRINTS" id="PR00509">
    <property type="entry name" value="PGMPMM"/>
</dbReference>
<dbReference type="Proteomes" id="UP000485367">
    <property type="component" value="Unassembled WGS sequence"/>
</dbReference>
<evidence type="ECO:0000259" key="8">
    <source>
        <dbReference type="Pfam" id="PF02878"/>
    </source>
</evidence>
<evidence type="ECO:0000256" key="7">
    <source>
        <dbReference type="RuleBase" id="RU004326"/>
    </source>
</evidence>
<dbReference type="GO" id="GO:0004614">
    <property type="term" value="F:phosphoglucomutase activity"/>
    <property type="evidence" value="ECO:0007669"/>
    <property type="project" value="UniProtKB-EC"/>
</dbReference>
<comment type="cofactor">
    <cofactor evidence="1">
        <name>Mg(2+)</name>
        <dbReference type="ChEBI" id="CHEBI:18420"/>
    </cofactor>
</comment>
<evidence type="ECO:0000259" key="9">
    <source>
        <dbReference type="Pfam" id="PF02879"/>
    </source>
</evidence>
<evidence type="ECO:0000256" key="5">
    <source>
        <dbReference type="ARBA" id="ARBA00022842"/>
    </source>
</evidence>
<keyword evidence="6 11" id="KW-0413">Isomerase</keyword>
<comment type="caution">
    <text evidence="11">The sequence shown here is derived from an EMBL/GenBank/DDBJ whole genome shotgun (WGS) entry which is preliminary data.</text>
</comment>
<sequence>MDEKIFRAYDVRGTYPDQMNEETAYKIACAYVETVKPKTVVVGRDLREASEKMFDAVVKALTDRGVNVKDAGRMTNPMIGFAVFNYGFDGGIILSASHNPIGYGGMKMTKKDAVTVPGDDSGLKNFAINGVPQYQGQKGKIEKIDIKKDYIDFVRSMIDIKSLKQKKILFDAMYGSVGLILDDVLEGLPVERVNLHTKPDKNFGGLSEPNPLNTQIQQEALELAKREKPDFTVMWDGDGDRVFFLDEKGCFINAPYITAALVEVVAKKYPGSTIVCDERIIWPVERACEKTGTRQVLSKSGYRFMKETFMKEDGVFGAETTAHYFFKETKYMDNGVIPFLMIWQLLSETGKTLSEAVAPYRDGHFMIDEIKFKVEDQSEIIVDLKKKYSDGRQNEMDGLTVQYDDWRFNFRGSNTEPAAKLNLEAKDEKLMQEKVKEVKKIIEKNQ</sequence>
<keyword evidence="4 7" id="KW-0479">Metal-binding</keyword>
<dbReference type="InterPro" id="IPR016055">
    <property type="entry name" value="A-D-PHexomutase_a/b/a-I/II/III"/>
</dbReference>
<evidence type="ECO:0000256" key="4">
    <source>
        <dbReference type="ARBA" id="ARBA00022723"/>
    </source>
</evidence>
<dbReference type="InterPro" id="IPR005844">
    <property type="entry name" value="A-D-PHexomutase_a/b/a-I"/>
</dbReference>
<dbReference type="PANTHER" id="PTHR43771">
    <property type="entry name" value="PHOSPHOMANNOMUTASE"/>
    <property type="match status" value="1"/>
</dbReference>
<evidence type="ECO:0000259" key="10">
    <source>
        <dbReference type="Pfam" id="PF02880"/>
    </source>
</evidence>
<evidence type="ECO:0000256" key="6">
    <source>
        <dbReference type="ARBA" id="ARBA00023235"/>
    </source>
</evidence>
<dbReference type="InterPro" id="IPR016066">
    <property type="entry name" value="A-D-PHexomutase_CS"/>
</dbReference>
<dbReference type="GO" id="GO:0005975">
    <property type="term" value="P:carbohydrate metabolic process"/>
    <property type="evidence" value="ECO:0007669"/>
    <property type="project" value="InterPro"/>
</dbReference>
<keyword evidence="5 7" id="KW-0460">Magnesium</keyword>
<feature type="domain" description="Alpha-D-phosphohexomutase alpha/beta/alpha" evidence="10">
    <location>
        <begin position="259"/>
        <end position="357"/>
    </location>
</feature>
<feature type="domain" description="Alpha-D-phosphohexomutase alpha/beta/alpha" evidence="9">
    <location>
        <begin position="148"/>
        <end position="249"/>
    </location>
</feature>
<organism evidence="11">
    <name type="scientific">candidate division WS2 bacterium ADurb.Bin280</name>
    <dbReference type="NCBI Taxonomy" id="1852829"/>
    <lineage>
        <taxon>Bacteria</taxon>
        <taxon>candidate division WS2</taxon>
    </lineage>
</organism>
<keyword evidence="3" id="KW-0597">Phosphoprotein</keyword>
<proteinExistence type="inferred from homology"/>
<dbReference type="PANTHER" id="PTHR43771:SF1">
    <property type="entry name" value="PHOSPHOMANNOMUTASE"/>
    <property type="match status" value="1"/>
</dbReference>
<evidence type="ECO:0000256" key="3">
    <source>
        <dbReference type="ARBA" id="ARBA00022553"/>
    </source>
</evidence>
<dbReference type="GO" id="GO:0000287">
    <property type="term" value="F:magnesium ion binding"/>
    <property type="evidence" value="ECO:0007669"/>
    <property type="project" value="InterPro"/>
</dbReference>
<reference evidence="11" key="1">
    <citation type="submission" date="2017-02" db="EMBL/GenBank/DDBJ databases">
        <title>Delving into the versatile metabolic prowess of the omnipresent phylum Bacteroidetes.</title>
        <authorList>
            <person name="Nobu M.K."/>
            <person name="Mei R."/>
            <person name="Narihiro T."/>
            <person name="Kuroda K."/>
            <person name="Liu W.-T."/>
        </authorList>
    </citation>
    <scope>NUCLEOTIDE SEQUENCE</scope>
    <source>
        <strain evidence="11">ADurb.Bin280</strain>
    </source>
</reference>